<gene>
    <name evidence="2" type="ORF">SAMN04488132_11614</name>
</gene>
<organism evidence="2 3">
    <name type="scientific">Sediminibacterium ginsengisoli</name>
    <dbReference type="NCBI Taxonomy" id="413434"/>
    <lineage>
        <taxon>Bacteria</taxon>
        <taxon>Pseudomonadati</taxon>
        <taxon>Bacteroidota</taxon>
        <taxon>Chitinophagia</taxon>
        <taxon>Chitinophagales</taxon>
        <taxon>Chitinophagaceae</taxon>
        <taxon>Sediminibacterium</taxon>
    </lineage>
</organism>
<dbReference type="EMBL" id="FUWH01000016">
    <property type="protein sequence ID" value="SKA20638.1"/>
    <property type="molecule type" value="Genomic_DNA"/>
</dbReference>
<dbReference type="AlphaFoldDB" id="A0A1T4RY22"/>
<dbReference type="OrthoDB" id="674838at2"/>
<feature type="signal peptide" evidence="1">
    <location>
        <begin position="1"/>
        <end position="20"/>
    </location>
</feature>
<keyword evidence="3" id="KW-1185">Reference proteome</keyword>
<protein>
    <recommendedName>
        <fullName evidence="4">Beta-lactamase-inhibitor-like, PepSY-like</fullName>
    </recommendedName>
</protein>
<dbReference type="SUPFAM" id="SSF160574">
    <property type="entry name" value="BT0923-like"/>
    <property type="match status" value="1"/>
</dbReference>
<dbReference type="Proteomes" id="UP000190888">
    <property type="component" value="Unassembled WGS sequence"/>
</dbReference>
<feature type="chain" id="PRO_5012188304" description="Beta-lactamase-inhibitor-like, PepSY-like" evidence="1">
    <location>
        <begin position="21"/>
        <end position="145"/>
    </location>
</feature>
<evidence type="ECO:0000313" key="3">
    <source>
        <dbReference type="Proteomes" id="UP000190888"/>
    </source>
</evidence>
<evidence type="ECO:0000256" key="1">
    <source>
        <dbReference type="SAM" id="SignalP"/>
    </source>
</evidence>
<sequence length="145" mass="16032">MKKLFIAALIIAAATTTAFANIADVNNKSALHFKNKFTKAVNVNWTSDINYDKVTFNTDGQQVSVFYTPQGQLIGTSTNIGFDKLPKKAITAVTSEYTYPEYSLKECIRFENADGDVQYFVSMDKGGEYVAFEVDETGAISVLKK</sequence>
<proteinExistence type="predicted"/>
<dbReference type="Gene3D" id="3.10.450.360">
    <property type="match status" value="1"/>
</dbReference>
<evidence type="ECO:0008006" key="4">
    <source>
        <dbReference type="Google" id="ProtNLM"/>
    </source>
</evidence>
<accession>A0A1T4RY22</accession>
<keyword evidence="1" id="KW-0732">Signal</keyword>
<dbReference type="RefSeq" id="WP_078832864.1">
    <property type="nucleotide sequence ID" value="NZ_FUWH01000016.1"/>
</dbReference>
<evidence type="ECO:0000313" key="2">
    <source>
        <dbReference type="EMBL" id="SKA20638.1"/>
    </source>
</evidence>
<name>A0A1T4RY22_9BACT</name>
<reference evidence="2 3" key="1">
    <citation type="submission" date="2017-02" db="EMBL/GenBank/DDBJ databases">
        <authorList>
            <person name="Peterson S.W."/>
        </authorList>
    </citation>
    <scope>NUCLEOTIDE SEQUENCE [LARGE SCALE GENOMIC DNA]</scope>
    <source>
        <strain evidence="2 3">DSM 22335</strain>
    </source>
</reference>